<evidence type="ECO:0000313" key="1">
    <source>
        <dbReference type="EMBL" id="SPD48887.1"/>
    </source>
</evidence>
<gene>
    <name evidence="1" type="ORF">CBM2612_P0232</name>
</gene>
<sequence>MPLKQLILSKTEGTFFIEGVVQTPAEEGALLGHPPPRYRIDRLSMPQKELLADARSHRHRIAFKGAGM</sequence>
<accession>A0A375HEW0</accession>
<geneLocation type="plasmid" evidence="1">
    <name>I</name>
</geneLocation>
<dbReference type="RefSeq" id="WP_147298461.1">
    <property type="nucleotide sequence ID" value="NZ_LT976979.1"/>
</dbReference>
<name>A0A375HEW0_9BURK</name>
<dbReference type="AlphaFoldDB" id="A0A375HEW0"/>
<organism evidence="1">
    <name type="scientific">Cupriavidus taiwanensis</name>
    <dbReference type="NCBI Taxonomy" id="164546"/>
    <lineage>
        <taxon>Bacteria</taxon>
        <taxon>Pseudomonadati</taxon>
        <taxon>Pseudomonadota</taxon>
        <taxon>Betaproteobacteria</taxon>
        <taxon>Burkholderiales</taxon>
        <taxon>Burkholderiaceae</taxon>
        <taxon>Cupriavidus</taxon>
    </lineage>
</organism>
<reference evidence="1" key="1">
    <citation type="submission" date="2018-01" db="EMBL/GenBank/DDBJ databases">
        <authorList>
            <person name="Gaut B.S."/>
            <person name="Morton B.R."/>
            <person name="Clegg M.T."/>
            <person name="Duvall M.R."/>
        </authorList>
    </citation>
    <scope>NUCLEOTIDE SEQUENCE</scope>
    <source>
        <strain evidence="1">Cupriavidus taiwanensis STM 8555</strain>
    </source>
</reference>
<keyword evidence="1" id="KW-0614">Plasmid</keyword>
<proteinExistence type="predicted"/>
<protein>
    <submittedName>
        <fullName evidence="1">Uncharacterized protein</fullName>
    </submittedName>
</protein>
<dbReference type="EMBL" id="LT984809">
    <property type="protein sequence ID" value="SPD48887.1"/>
    <property type="molecule type" value="Genomic_DNA"/>
</dbReference>